<dbReference type="EMBL" id="RXMA01000007">
    <property type="protein sequence ID" value="RTR21055.1"/>
    <property type="molecule type" value="Genomic_DNA"/>
</dbReference>
<sequence>MSDSRLNSVRHGRADGAAGVRATPLHHRALATLVAGRGQTAALAERIGTRFGLCLPTTPRRVSSGSVAFVGVGPGRWLAMDETGDGLAFETALVEAAAGHASATDQSDGLVLLRLSGPDLRRALAKGIGIDLHPAVFRLGDAATTPFALIGTTLWRIDGGGHAHDLTVEIAVARSYAADFLQALTEAAAEFGFDLHPTARG</sequence>
<evidence type="ECO:0000313" key="1">
    <source>
        <dbReference type="EMBL" id="RTR21055.1"/>
    </source>
</evidence>
<reference evidence="1 2" key="1">
    <citation type="submission" date="2018-12" db="EMBL/GenBank/DDBJ databases">
        <authorList>
            <person name="Yang Y."/>
        </authorList>
    </citation>
    <scope>NUCLEOTIDE SEQUENCE [LARGE SCALE GENOMIC DNA]</scope>
    <source>
        <strain evidence="1 2">L-25-5w-1</strain>
    </source>
</reference>
<dbReference type="InterPro" id="IPR027266">
    <property type="entry name" value="TrmE/GcvT-like"/>
</dbReference>
<organism evidence="1 2">
    <name type="scientific">Azospirillum griseum</name>
    <dbReference type="NCBI Taxonomy" id="2496639"/>
    <lineage>
        <taxon>Bacteria</taxon>
        <taxon>Pseudomonadati</taxon>
        <taxon>Pseudomonadota</taxon>
        <taxon>Alphaproteobacteria</taxon>
        <taxon>Rhodospirillales</taxon>
        <taxon>Azospirillaceae</taxon>
        <taxon>Azospirillum</taxon>
    </lineage>
</organism>
<protein>
    <submittedName>
        <fullName evidence="1">Sarcosine oxidase, gamma subunit</fullName>
    </submittedName>
</protein>
<dbReference type="Gene3D" id="3.30.1360.120">
    <property type="entry name" value="Probable tRNA modification gtpase trme, domain 1"/>
    <property type="match status" value="1"/>
</dbReference>
<keyword evidence="2" id="KW-1185">Reference proteome</keyword>
<comment type="caution">
    <text evidence="1">The sequence shown here is derived from an EMBL/GenBank/DDBJ whole genome shotgun (WGS) entry which is preliminary data.</text>
</comment>
<dbReference type="AlphaFoldDB" id="A0A431VI84"/>
<dbReference type="SUPFAM" id="SSF103025">
    <property type="entry name" value="Folate-binding domain"/>
    <property type="match status" value="1"/>
</dbReference>
<dbReference type="InterPro" id="IPR007375">
    <property type="entry name" value="SoxG"/>
</dbReference>
<dbReference type="Pfam" id="PF04268">
    <property type="entry name" value="SoxG"/>
    <property type="match status" value="1"/>
</dbReference>
<name>A0A431VI84_9PROT</name>
<gene>
    <name evidence="1" type="ORF">EJ903_09955</name>
</gene>
<dbReference type="OrthoDB" id="9814782at2"/>
<dbReference type="RefSeq" id="WP_126614661.1">
    <property type="nucleotide sequence ID" value="NZ_JBHUCY010000029.1"/>
</dbReference>
<dbReference type="Proteomes" id="UP000277007">
    <property type="component" value="Unassembled WGS sequence"/>
</dbReference>
<dbReference type="Gene3D" id="3.30.70.1520">
    <property type="entry name" value="Heterotetrameric sarcosine oxidase"/>
    <property type="match status" value="1"/>
</dbReference>
<accession>A0A431VI84</accession>
<proteinExistence type="predicted"/>
<evidence type="ECO:0000313" key="2">
    <source>
        <dbReference type="Proteomes" id="UP000277007"/>
    </source>
</evidence>